<dbReference type="Gene3D" id="2.60.120.1130">
    <property type="match status" value="1"/>
</dbReference>
<feature type="domain" description="DUF3857" evidence="2">
    <location>
        <begin position="75"/>
        <end position="213"/>
    </location>
</feature>
<sequence>MRTIITLFIIVLVSVNTFAQKVKLDKVTTKELQEEQHKTDPSAPAAILQKKGITYFDFDNSGNWIIITQVAVKAKIYTTDGYYLATVAVPYYEKGLEKEKVSFLSAATYNLEGGKVEKTKLKNESEFEEKQDDNWKIKKIVLPAVKEGSVIEYTYEIQSPFIRHIPTWYFQMEVPVNNIDYEIRIPQYFTYNRILSPYIPIKEEEDTERATKVHNSKYTKGAYGRTSSVLKNEVGSVSFYEIIKNYTAENVPALKGEDYVDNIKNYLSFVKHELAKTKFPNQKEKNYASDWDGVVRLIYSDQNFGTQLEQKEYFEEDLRKLVGEKNPTTTELVNIVYNYVKDRMTFNEKYGYECEQGVRKAYNAKTGNVAEINLMLVAMLRYAGLNANPVLLSTRSNGHVSFVNQTEFNYVVAGLESQNGIKLLDATSKNGVPGLLPTRALNGTGRVIRENLSSEEVYLAPEKTSLESAIVMATINTDGSIQGQVRKQYTDYSAYDFRNKYSSRNQDTHIAKTENEFGNIILSDYKVTNAEKLDKPAVERFSFKGNTGVDVIGDKIYLSPMLFYTTTENPFKQDERAYPIDFKYPRQQRYNISITVPEGYTVESLPETATIAMDGNICVFNLTVTQKANQIQITTVKSINVAMLASDSYKELKVFYNDMIKKQNEKIVLKKQ</sequence>
<feature type="domain" description="Transglutaminase-like" evidence="1">
    <location>
        <begin position="323"/>
        <end position="395"/>
    </location>
</feature>
<dbReference type="Gene3D" id="2.60.40.3140">
    <property type="match status" value="1"/>
</dbReference>
<reference evidence="3 4" key="1">
    <citation type="submission" date="2021-07" db="EMBL/GenBank/DDBJ databases">
        <title>Flavobacterium WSW3-B6 sp.nov, isolated from seaweed.</title>
        <authorList>
            <person name="Muhammad N."/>
            <person name="Ho H."/>
            <person name="Lee Y.-J."/>
            <person name="Nguyen T."/>
            <person name="Ho J."/>
            <person name="Kim S.-G."/>
        </authorList>
    </citation>
    <scope>NUCLEOTIDE SEQUENCE [LARGE SCALE GENOMIC DNA]</scope>
    <source>
        <strain evidence="3 4">WSW3-B6</strain>
    </source>
</reference>
<dbReference type="InterPro" id="IPR024618">
    <property type="entry name" value="DUF3857"/>
</dbReference>
<keyword evidence="4" id="KW-1185">Reference proteome</keyword>
<organism evidence="3 4">
    <name type="scientific">Flavobacterium litorale</name>
    <dbReference type="NCBI Taxonomy" id="2856519"/>
    <lineage>
        <taxon>Bacteria</taxon>
        <taxon>Pseudomonadati</taxon>
        <taxon>Bacteroidota</taxon>
        <taxon>Flavobacteriia</taxon>
        <taxon>Flavobacteriales</taxon>
        <taxon>Flavobacteriaceae</taxon>
        <taxon>Flavobacterium</taxon>
    </lineage>
</organism>
<evidence type="ECO:0000259" key="1">
    <source>
        <dbReference type="Pfam" id="PF01841"/>
    </source>
</evidence>
<dbReference type="Gene3D" id="3.10.620.30">
    <property type="match status" value="1"/>
</dbReference>
<proteinExistence type="predicted"/>
<dbReference type="RefSeq" id="WP_220639504.1">
    <property type="nucleotide sequence ID" value="NZ_CP080429.1"/>
</dbReference>
<name>A0ABX8V2T3_9FLAO</name>
<gene>
    <name evidence="3" type="ORF">K1I41_06155</name>
</gene>
<dbReference type="EMBL" id="CP080429">
    <property type="protein sequence ID" value="QYJ67156.1"/>
    <property type="molecule type" value="Genomic_DNA"/>
</dbReference>
<dbReference type="InterPro" id="IPR002931">
    <property type="entry name" value="Transglutaminase-like"/>
</dbReference>
<dbReference type="Proteomes" id="UP000825381">
    <property type="component" value="Chromosome"/>
</dbReference>
<protein>
    <submittedName>
        <fullName evidence="3">DUF3857 domain-containing protein</fullName>
    </submittedName>
</protein>
<evidence type="ECO:0000259" key="2">
    <source>
        <dbReference type="Pfam" id="PF12969"/>
    </source>
</evidence>
<accession>A0ABX8V2T3</accession>
<dbReference type="Pfam" id="PF12969">
    <property type="entry name" value="DUF3857"/>
    <property type="match status" value="1"/>
</dbReference>
<evidence type="ECO:0000313" key="3">
    <source>
        <dbReference type="EMBL" id="QYJ67156.1"/>
    </source>
</evidence>
<dbReference type="Pfam" id="PF01841">
    <property type="entry name" value="Transglut_core"/>
    <property type="match status" value="1"/>
</dbReference>
<evidence type="ECO:0000313" key="4">
    <source>
        <dbReference type="Proteomes" id="UP000825381"/>
    </source>
</evidence>